<evidence type="ECO:0000313" key="1">
    <source>
        <dbReference type="Proteomes" id="UP000050761"/>
    </source>
</evidence>
<accession>A0A8L8JP42</accession>
<evidence type="ECO:0000313" key="2">
    <source>
        <dbReference type="WBParaSite" id="HPBE_0000482001-mRNA-1"/>
    </source>
</evidence>
<name>A0A8L8JP42_HELPZ</name>
<sequence length="228" mass="25772">LLAMVPSVNRLFQGRNNTGAQCMVWSDRTSSEMCALSPEDRLRRFRSTYLFPDLQPISLYSVRAVRDESWSRRLLAGIQGSDCVRETGALCSACFDRLSTALRRLDDAYRSFDQTLFRFDCMPAVDTASATRPFSPNGSCTTCRVQPEALRCGCVHPCDLRGIVAEGEITRSSTAAHDFYPSRQHCETRRRQCARTTAHDRRVPRVTSFRPHLSSVLCLEFVSLLHII</sequence>
<keyword evidence="1" id="KW-1185">Reference proteome</keyword>
<dbReference type="WBParaSite" id="HPBE_0000482001-mRNA-1">
    <property type="protein sequence ID" value="HPBE_0000482001-mRNA-1"/>
    <property type="gene ID" value="HPBE_0000482001"/>
</dbReference>
<organism evidence="1 2">
    <name type="scientific">Heligmosomoides polygyrus</name>
    <name type="common">Parasitic roundworm</name>
    <dbReference type="NCBI Taxonomy" id="6339"/>
    <lineage>
        <taxon>Eukaryota</taxon>
        <taxon>Metazoa</taxon>
        <taxon>Ecdysozoa</taxon>
        <taxon>Nematoda</taxon>
        <taxon>Chromadorea</taxon>
        <taxon>Rhabditida</taxon>
        <taxon>Rhabditina</taxon>
        <taxon>Rhabditomorpha</taxon>
        <taxon>Strongyloidea</taxon>
        <taxon>Heligmosomidae</taxon>
        <taxon>Heligmosomoides</taxon>
    </lineage>
</organism>
<dbReference type="AlphaFoldDB" id="A0A8L8JP42"/>
<proteinExistence type="predicted"/>
<protein>
    <submittedName>
        <fullName evidence="2">Gnk2-homologous domain-containing protein</fullName>
    </submittedName>
</protein>
<dbReference type="Proteomes" id="UP000050761">
    <property type="component" value="Unassembled WGS sequence"/>
</dbReference>
<reference evidence="2" key="1">
    <citation type="submission" date="2019-09" db="UniProtKB">
        <authorList>
            <consortium name="WormBaseParasite"/>
        </authorList>
    </citation>
    <scope>IDENTIFICATION</scope>
</reference>